<sequence>MKPETAKNIGIKKALQSATIGILIALLFMILLAGGSFQWMFDWNYWINILIGIGIFYGLAYWFGKNAGYEILIKKKDSDKVRAKYGFLTLIITAFLVGWTGFVQEGMEPYDTFWDSFEDYIFKPFFWITLIGFLPAILVGIVFGKWIKKK</sequence>
<reference evidence="2 3" key="1">
    <citation type="submission" date="2016-01" db="EMBL/GenBank/DDBJ databases">
        <title>The draft genome sequence of Aquimarina sp. RZW4-3-2.</title>
        <authorList>
            <person name="Wang Y."/>
        </authorList>
    </citation>
    <scope>NUCLEOTIDE SEQUENCE [LARGE SCALE GENOMIC DNA]</scope>
    <source>
        <strain evidence="2 3">RZW4-3-2</strain>
    </source>
</reference>
<keyword evidence="1" id="KW-1133">Transmembrane helix</keyword>
<keyword evidence="3" id="KW-1185">Reference proteome</keyword>
<gene>
    <name evidence="2" type="ORF">AWE51_23140</name>
</gene>
<protein>
    <submittedName>
        <fullName evidence="2">Uncharacterized protein</fullName>
    </submittedName>
</protein>
<name>A0A162FC55_9FLAO</name>
<evidence type="ECO:0000313" key="3">
    <source>
        <dbReference type="Proteomes" id="UP000076715"/>
    </source>
</evidence>
<feature type="transmembrane region" description="Helical" evidence="1">
    <location>
        <begin position="124"/>
        <end position="147"/>
    </location>
</feature>
<proteinExistence type="predicted"/>
<feature type="transmembrane region" description="Helical" evidence="1">
    <location>
        <begin position="85"/>
        <end position="104"/>
    </location>
</feature>
<keyword evidence="1" id="KW-0812">Transmembrane</keyword>
<organism evidence="2 3">
    <name type="scientific">Aquimarina aggregata</name>
    <dbReference type="NCBI Taxonomy" id="1642818"/>
    <lineage>
        <taxon>Bacteria</taxon>
        <taxon>Pseudomonadati</taxon>
        <taxon>Bacteroidota</taxon>
        <taxon>Flavobacteriia</taxon>
        <taxon>Flavobacteriales</taxon>
        <taxon>Flavobacteriaceae</taxon>
        <taxon>Aquimarina</taxon>
    </lineage>
</organism>
<evidence type="ECO:0000313" key="2">
    <source>
        <dbReference type="EMBL" id="KZS41056.1"/>
    </source>
</evidence>
<accession>A0A162FC55</accession>
<dbReference type="Proteomes" id="UP000076715">
    <property type="component" value="Unassembled WGS sequence"/>
</dbReference>
<evidence type="ECO:0000256" key="1">
    <source>
        <dbReference type="SAM" id="Phobius"/>
    </source>
</evidence>
<feature type="transmembrane region" description="Helical" evidence="1">
    <location>
        <begin position="20"/>
        <end position="39"/>
    </location>
</feature>
<comment type="caution">
    <text evidence="2">The sequence shown here is derived from an EMBL/GenBank/DDBJ whole genome shotgun (WGS) entry which is preliminary data.</text>
</comment>
<dbReference type="STRING" id="1642818.AWE51_23140"/>
<dbReference type="AlphaFoldDB" id="A0A162FC55"/>
<dbReference type="EMBL" id="LQRT01000007">
    <property type="protein sequence ID" value="KZS41056.1"/>
    <property type="molecule type" value="Genomic_DNA"/>
</dbReference>
<keyword evidence="1" id="KW-0472">Membrane</keyword>
<feature type="transmembrane region" description="Helical" evidence="1">
    <location>
        <begin position="45"/>
        <end position="64"/>
    </location>
</feature>